<evidence type="ECO:0000313" key="6">
    <source>
        <dbReference type="Proteomes" id="UP000694680"/>
    </source>
</evidence>
<gene>
    <name evidence="5" type="primary">snx25</name>
</gene>
<dbReference type="SUPFAM" id="SSF64268">
    <property type="entry name" value="PX domain"/>
    <property type="match status" value="1"/>
</dbReference>
<accession>A0A8C5DZ39</accession>
<evidence type="ECO:0000259" key="3">
    <source>
        <dbReference type="PROSITE" id="PS50132"/>
    </source>
</evidence>
<evidence type="ECO:0000256" key="1">
    <source>
        <dbReference type="ARBA" id="ARBA00010883"/>
    </source>
</evidence>
<dbReference type="InterPro" id="IPR036871">
    <property type="entry name" value="PX_dom_sf"/>
</dbReference>
<feature type="domain" description="PXA" evidence="4">
    <location>
        <begin position="20"/>
        <end position="186"/>
    </location>
</feature>
<organism evidence="5 6">
    <name type="scientific">Gouania willdenowi</name>
    <name type="common">Blunt-snouted clingfish</name>
    <name type="synonym">Lepadogaster willdenowi</name>
    <dbReference type="NCBI Taxonomy" id="441366"/>
    <lineage>
        <taxon>Eukaryota</taxon>
        <taxon>Metazoa</taxon>
        <taxon>Chordata</taxon>
        <taxon>Craniata</taxon>
        <taxon>Vertebrata</taxon>
        <taxon>Euteleostomi</taxon>
        <taxon>Actinopterygii</taxon>
        <taxon>Neopterygii</taxon>
        <taxon>Teleostei</taxon>
        <taxon>Neoteleostei</taxon>
        <taxon>Acanthomorphata</taxon>
        <taxon>Ovalentaria</taxon>
        <taxon>Blenniimorphae</taxon>
        <taxon>Blenniiformes</taxon>
        <taxon>Gobiesocoidei</taxon>
        <taxon>Gobiesocidae</taxon>
        <taxon>Gobiesocinae</taxon>
        <taxon>Gouania</taxon>
    </lineage>
</organism>
<dbReference type="PROSITE" id="PS51207">
    <property type="entry name" value="PXA"/>
    <property type="match status" value="1"/>
</dbReference>
<dbReference type="AlphaFoldDB" id="A0A8C5DZ39"/>
<protein>
    <recommendedName>
        <fullName evidence="7">Sorting nexin 25</fullName>
    </recommendedName>
</protein>
<keyword evidence="6" id="KW-1185">Reference proteome</keyword>
<feature type="region of interest" description="Disordered" evidence="2">
    <location>
        <begin position="429"/>
        <end position="449"/>
    </location>
</feature>
<dbReference type="SMART" id="SM00315">
    <property type="entry name" value="RGS"/>
    <property type="match status" value="1"/>
</dbReference>
<proteinExistence type="inferred from homology"/>
<dbReference type="PROSITE" id="PS50132">
    <property type="entry name" value="RGS"/>
    <property type="match status" value="1"/>
</dbReference>
<dbReference type="InterPro" id="IPR044926">
    <property type="entry name" value="RGS_subdomain_2"/>
</dbReference>
<dbReference type="Pfam" id="PF00615">
    <property type="entry name" value="RGS"/>
    <property type="match status" value="1"/>
</dbReference>
<evidence type="ECO:0000313" key="5">
    <source>
        <dbReference type="Ensembl" id="ENSGWIP00000013117.1"/>
    </source>
</evidence>
<dbReference type="PANTHER" id="PTHR22775:SF48">
    <property type="entry name" value="SORTING NEXIN-25"/>
    <property type="match status" value="1"/>
</dbReference>
<reference evidence="5" key="2">
    <citation type="submission" date="2025-08" db="UniProtKB">
        <authorList>
            <consortium name="Ensembl"/>
        </authorList>
    </citation>
    <scope>IDENTIFICATION</scope>
</reference>
<dbReference type="GO" id="GO:0005768">
    <property type="term" value="C:endosome"/>
    <property type="evidence" value="ECO:0007669"/>
    <property type="project" value="TreeGrafter"/>
</dbReference>
<dbReference type="SUPFAM" id="SSF48097">
    <property type="entry name" value="Regulator of G-protein signaling, RGS"/>
    <property type="match status" value="1"/>
</dbReference>
<dbReference type="InterPro" id="IPR013937">
    <property type="entry name" value="Sorting_nexin_C"/>
</dbReference>
<dbReference type="InterPro" id="IPR001683">
    <property type="entry name" value="PX_dom"/>
</dbReference>
<evidence type="ECO:0000259" key="4">
    <source>
        <dbReference type="PROSITE" id="PS51207"/>
    </source>
</evidence>
<feature type="compositionally biased region" description="Acidic residues" evidence="2">
    <location>
        <begin position="672"/>
        <end position="685"/>
    </location>
</feature>
<feature type="domain" description="RGS" evidence="3">
    <location>
        <begin position="309"/>
        <end position="423"/>
    </location>
</feature>
<sequence length="847" mass="97564">MGRFLVSAQDPSQLRRVVVSHNVDKALKEVFDYAYRDYILSWYVSLSREKGQLYSMLSDDWWQMIGQLRSRLANIDMVNLVCNDSIRILLTHFTDLKAASARPDEGTRPFPLHPCLVSPEAELAFLRCVARILLLCLLPQKDAKSYTLRCCLTEVITTKVLKPLVEELSDPDSINRMLLAQLEQREQQAEQQKKAYTYTASYEDFIKLISTSTDVNFLKQLRYQIVVEIIHATTISSLPQLKKQKGKESAAMKADLLRARDMKRYINQLTVAKKQCEKRIRLLGGPNYENNEDGGGDDSDEPQSQRILQFHDILCNVRHRDYFRIYMDRVDKSSLISFWELVETLKTANKNEVPQIVGEIYQKFFKESKEISGEKLLLKEIQESLVGNKGTEVFVRLQQQVAETMRERYYPSFLVSDLYEKLILRDEHHSQSQSNTEEKEEEDVCDEGSKGITEQASYAATKLRQLFDKLEYKQQALSSIQNAPKPDKKIISKLKEEIGAMEKEHSELQQHITRTDRWCENLGHWKATITAAEVIIHHFRAITPVQLSVLNKGSINDDPYVILPSPRCTTQFPRHYQECCFPSLKKLQLPSPSKLPFKSIDQKFLEKSKVQLNAFLQHLLADERLCQSEALYAFLSPSPEHLKVMSIQKKSSFSLASFLERFPGDFFSHTEEDGDDDSDLSDGDEPEVRRDPLAEPFFMLIAEIFELRGMFKWVRKTLIALVQVTFGRTINKQIRDTVSWIFCGQMLVIYIGVFRDTFWPNGKLAPHVKVRTDSERSETKERAQQKLLDNIPDALANLVGLQNARYGIIKIFNALQEASANKHLLYVLMEMLLKEVCPELKSESGGK</sequence>
<reference evidence="5" key="1">
    <citation type="submission" date="2020-06" db="EMBL/GenBank/DDBJ databases">
        <authorList>
            <consortium name="Wellcome Sanger Institute Data Sharing"/>
        </authorList>
    </citation>
    <scope>NUCLEOTIDE SEQUENCE [LARGE SCALE GENOMIC DNA]</scope>
</reference>
<evidence type="ECO:0008006" key="7">
    <source>
        <dbReference type="Google" id="ProtNLM"/>
    </source>
</evidence>
<dbReference type="InterPro" id="IPR003114">
    <property type="entry name" value="Phox_assoc"/>
</dbReference>
<evidence type="ECO:0000256" key="2">
    <source>
        <dbReference type="SAM" id="MobiDB-lite"/>
    </source>
</evidence>
<reference evidence="5" key="3">
    <citation type="submission" date="2025-09" db="UniProtKB">
        <authorList>
            <consortium name="Ensembl"/>
        </authorList>
    </citation>
    <scope>IDENTIFICATION</scope>
</reference>
<dbReference type="InterPro" id="IPR036305">
    <property type="entry name" value="RGS_sf"/>
</dbReference>
<dbReference type="SMART" id="SM00313">
    <property type="entry name" value="PXA"/>
    <property type="match status" value="1"/>
</dbReference>
<dbReference type="Gene3D" id="1.10.167.10">
    <property type="entry name" value="Regulator of G-protein Signalling 4, domain 2"/>
    <property type="match status" value="1"/>
</dbReference>
<dbReference type="InterPro" id="IPR016137">
    <property type="entry name" value="RGS"/>
</dbReference>
<dbReference type="Ensembl" id="ENSGWIT00000014577.1">
    <property type="protein sequence ID" value="ENSGWIP00000013117.1"/>
    <property type="gene ID" value="ENSGWIG00000007372.1"/>
</dbReference>
<feature type="region of interest" description="Disordered" evidence="2">
    <location>
        <begin position="668"/>
        <end position="689"/>
    </location>
</feature>
<dbReference type="Pfam" id="PF00787">
    <property type="entry name" value="PX"/>
    <property type="match status" value="1"/>
</dbReference>
<dbReference type="Proteomes" id="UP000694680">
    <property type="component" value="Chromosome 10"/>
</dbReference>
<dbReference type="Gene3D" id="3.30.1520.10">
    <property type="entry name" value="Phox-like domain"/>
    <property type="match status" value="1"/>
</dbReference>
<comment type="similarity">
    <text evidence="1">Belongs to the sorting nexin family.</text>
</comment>
<dbReference type="PANTHER" id="PTHR22775">
    <property type="entry name" value="SORTING NEXIN"/>
    <property type="match status" value="1"/>
</dbReference>
<dbReference type="GO" id="GO:0035091">
    <property type="term" value="F:phosphatidylinositol binding"/>
    <property type="evidence" value="ECO:0007669"/>
    <property type="project" value="InterPro"/>
</dbReference>
<dbReference type="Pfam" id="PF08628">
    <property type="entry name" value="Nexin_C"/>
    <property type="match status" value="1"/>
</dbReference>
<name>A0A8C5DZ39_GOUWI</name>
<dbReference type="Pfam" id="PF02194">
    <property type="entry name" value="PXA"/>
    <property type="match status" value="1"/>
</dbReference>